<dbReference type="EMBL" id="CP072758">
    <property type="protein sequence ID" value="QUC23325.1"/>
    <property type="molecule type" value="Genomic_DNA"/>
</dbReference>
<accession>A0A8E5HXR0</accession>
<evidence type="ECO:0000256" key="1">
    <source>
        <dbReference type="SAM" id="MobiDB-lite"/>
    </source>
</evidence>
<proteinExistence type="predicted"/>
<evidence type="ECO:0000313" key="3">
    <source>
        <dbReference type="Proteomes" id="UP000027002"/>
    </source>
</evidence>
<protein>
    <submittedName>
        <fullName evidence="2">Uncharacterized protein</fullName>
    </submittedName>
</protein>
<evidence type="ECO:0000313" key="2">
    <source>
        <dbReference type="EMBL" id="QUC23325.1"/>
    </source>
</evidence>
<dbReference type="AlphaFoldDB" id="A0A8E5HXR0"/>
<dbReference type="GeneID" id="66068343"/>
<feature type="region of interest" description="Disordered" evidence="1">
    <location>
        <begin position="1"/>
        <end position="24"/>
    </location>
</feature>
<gene>
    <name evidence="2" type="ORF">UV8b_07566</name>
</gene>
<reference evidence="2" key="1">
    <citation type="submission" date="2020-03" db="EMBL/GenBank/DDBJ databases">
        <title>A mixture of massive structural variations and highly conserved coding sequences in Ustilaginoidea virens genome.</title>
        <authorList>
            <person name="Zhang K."/>
            <person name="Zhao Z."/>
            <person name="Zhang Z."/>
            <person name="Li Y."/>
            <person name="Hsiang T."/>
            <person name="Sun W."/>
        </authorList>
    </citation>
    <scope>NUCLEOTIDE SEQUENCE</scope>
    <source>
        <strain evidence="2">UV-8b</strain>
    </source>
</reference>
<feature type="compositionally biased region" description="Basic and acidic residues" evidence="1">
    <location>
        <begin position="1"/>
        <end position="21"/>
    </location>
</feature>
<sequence length="87" mass="9320">MGDDVRDERVDGAQPPRREGLFEAASSTSYKAVIGALATPTAGMNTDGHPPVPQTTVNAYSPPPCRLNCLHVNAALVRVYLCIFPRP</sequence>
<dbReference type="Proteomes" id="UP000027002">
    <property type="component" value="Chromosome 6"/>
</dbReference>
<organism evidence="2 3">
    <name type="scientific">Ustilaginoidea virens</name>
    <name type="common">Rice false smut fungus</name>
    <name type="synonym">Villosiclava virens</name>
    <dbReference type="NCBI Taxonomy" id="1159556"/>
    <lineage>
        <taxon>Eukaryota</taxon>
        <taxon>Fungi</taxon>
        <taxon>Dikarya</taxon>
        <taxon>Ascomycota</taxon>
        <taxon>Pezizomycotina</taxon>
        <taxon>Sordariomycetes</taxon>
        <taxon>Hypocreomycetidae</taxon>
        <taxon>Hypocreales</taxon>
        <taxon>Clavicipitaceae</taxon>
        <taxon>Ustilaginoidea</taxon>
    </lineage>
</organism>
<dbReference type="KEGG" id="uvi:66068343"/>
<keyword evidence="3" id="KW-1185">Reference proteome</keyword>
<name>A0A8E5HXR0_USTVR</name>
<dbReference type="RefSeq" id="XP_043000998.1">
    <property type="nucleotide sequence ID" value="XM_043145063.1"/>
</dbReference>